<comment type="subcellular location">
    <subcellularLocation>
        <location evidence="1">Membrane</location>
        <topology evidence="1">Multi-pass membrane protein</topology>
    </subcellularLocation>
</comment>
<feature type="transmembrane region" description="Helical" evidence="9">
    <location>
        <begin position="119"/>
        <end position="140"/>
    </location>
</feature>
<dbReference type="InterPro" id="IPR036259">
    <property type="entry name" value="MFS_trans_sf"/>
</dbReference>
<dbReference type="EMBL" id="KV878592">
    <property type="protein sequence ID" value="OJJ55400.1"/>
    <property type="molecule type" value="Genomic_DNA"/>
</dbReference>
<evidence type="ECO:0000256" key="1">
    <source>
        <dbReference type="ARBA" id="ARBA00004141"/>
    </source>
</evidence>
<dbReference type="GO" id="GO:0016020">
    <property type="term" value="C:membrane"/>
    <property type="evidence" value="ECO:0007669"/>
    <property type="project" value="UniProtKB-SubCell"/>
</dbReference>
<evidence type="ECO:0000256" key="4">
    <source>
        <dbReference type="ARBA" id="ARBA00022692"/>
    </source>
</evidence>
<evidence type="ECO:0000256" key="6">
    <source>
        <dbReference type="ARBA" id="ARBA00023136"/>
    </source>
</evidence>
<feature type="transmembrane region" description="Helical" evidence="9">
    <location>
        <begin position="339"/>
        <end position="360"/>
    </location>
</feature>
<dbReference type="PROSITE" id="PS00216">
    <property type="entry name" value="SUGAR_TRANSPORT_1"/>
    <property type="match status" value="1"/>
</dbReference>
<proteinExistence type="inferred from homology"/>
<feature type="transmembrane region" description="Helical" evidence="9">
    <location>
        <begin position="274"/>
        <end position="292"/>
    </location>
</feature>
<organism evidence="11 12">
    <name type="scientific">Aspergillus sydowii CBS 593.65</name>
    <dbReference type="NCBI Taxonomy" id="1036612"/>
    <lineage>
        <taxon>Eukaryota</taxon>
        <taxon>Fungi</taxon>
        <taxon>Dikarya</taxon>
        <taxon>Ascomycota</taxon>
        <taxon>Pezizomycotina</taxon>
        <taxon>Eurotiomycetes</taxon>
        <taxon>Eurotiomycetidae</taxon>
        <taxon>Eurotiales</taxon>
        <taxon>Aspergillaceae</taxon>
        <taxon>Aspergillus</taxon>
        <taxon>Aspergillus subgen. Nidulantes</taxon>
    </lineage>
</organism>
<feature type="compositionally biased region" description="Basic and acidic residues" evidence="8">
    <location>
        <begin position="491"/>
        <end position="510"/>
    </location>
</feature>
<keyword evidence="3 7" id="KW-0813">Transport</keyword>
<evidence type="ECO:0000256" key="5">
    <source>
        <dbReference type="ARBA" id="ARBA00022989"/>
    </source>
</evidence>
<dbReference type="GeneID" id="63768768"/>
<evidence type="ECO:0000256" key="2">
    <source>
        <dbReference type="ARBA" id="ARBA00010992"/>
    </source>
</evidence>
<comment type="similarity">
    <text evidence="2 7">Belongs to the major facilitator superfamily. Sugar transporter (TC 2.A.1.1) family.</text>
</comment>
<dbReference type="STRING" id="1036612.A0A1L9T7I0"/>
<dbReference type="PANTHER" id="PTHR48022:SF11">
    <property type="entry name" value="MONOSACCHARIDE TRANSPORTER (HXT8), PUTATIVE (AFU_ORTHOLOGUE AFUA_2G08120)-RELATED"/>
    <property type="match status" value="1"/>
</dbReference>
<feature type="transmembrane region" description="Helical" evidence="9">
    <location>
        <begin position="372"/>
        <end position="397"/>
    </location>
</feature>
<keyword evidence="4 9" id="KW-0812">Transmembrane</keyword>
<evidence type="ECO:0000256" key="9">
    <source>
        <dbReference type="SAM" id="Phobius"/>
    </source>
</evidence>
<dbReference type="InterPro" id="IPR050360">
    <property type="entry name" value="MFS_Sugar_Transporters"/>
</dbReference>
<feature type="transmembrane region" description="Helical" evidence="9">
    <location>
        <begin position="152"/>
        <end position="176"/>
    </location>
</feature>
<feature type="transmembrane region" description="Helical" evidence="9">
    <location>
        <begin position="437"/>
        <end position="456"/>
    </location>
</feature>
<feature type="transmembrane region" description="Helical" evidence="9">
    <location>
        <begin position="94"/>
        <end position="113"/>
    </location>
</feature>
<dbReference type="RefSeq" id="XP_040699206.1">
    <property type="nucleotide sequence ID" value="XM_040852695.1"/>
</dbReference>
<evidence type="ECO:0000259" key="10">
    <source>
        <dbReference type="PROSITE" id="PS50850"/>
    </source>
</evidence>
<sequence>MGLPKLRNSGGSRGIIACFLISMGTISFGYPSVIVASTLAKTPFLKYMGLGDDSGIFPGKEGMAGTITGLFQVGAVIGIICGCEISDRFGRRSALLYCSVISIIGGIGVTAAQNMAMLLIFRFFAGAGSFAFLALTPGYVSELAAPNMRGFLGGLCGVFIGLGYCSGGFMGLAFYYAENETLQWRGPLGIGILWPLIMLLICPFVPESPRYLLMKGRSDEAWDVVSRLRGSHSEEAQAFALAEFSQMKQQADFDRTLDGSWLQLIRKPSYRKRLILASGISFLGQSTAVLVLNNYGPIFYAALGFGTRNQLILAAGRDVIAFLGNIVGAAVLDNIGRRPMLLTGFAGCLITLCIFAAAVAEFQKNNSMGTLGVGMTALFVFLVFYALGVDAPTYVFMSEIFPSHMRSKGMAVAIAIYALSAIVYLQVTPLAVANIGWMYFLVFIIIMAIGLVWMYFEIFETKLIPLEEMAEKFGDTDAVVVHLSDAMAEADSKRGAVEHHERSEEAEQKEVQGLTSTA</sequence>
<evidence type="ECO:0000256" key="8">
    <source>
        <dbReference type="SAM" id="MobiDB-lite"/>
    </source>
</evidence>
<dbReference type="PANTHER" id="PTHR48022">
    <property type="entry name" value="PLASTIDIC GLUCOSE TRANSPORTER 4"/>
    <property type="match status" value="1"/>
</dbReference>
<gene>
    <name evidence="11" type="ORF">ASPSYDRAFT_92536</name>
</gene>
<keyword evidence="12" id="KW-1185">Reference proteome</keyword>
<feature type="transmembrane region" description="Helical" evidence="9">
    <location>
        <begin position="312"/>
        <end position="332"/>
    </location>
</feature>
<dbReference type="Gene3D" id="1.20.1250.20">
    <property type="entry name" value="MFS general substrate transporter like domains"/>
    <property type="match status" value="1"/>
</dbReference>
<protein>
    <recommendedName>
        <fullName evidence="10">Major facilitator superfamily (MFS) profile domain-containing protein</fullName>
    </recommendedName>
</protein>
<feature type="domain" description="Major facilitator superfamily (MFS) profile" evidence="10">
    <location>
        <begin position="17"/>
        <end position="462"/>
    </location>
</feature>
<evidence type="ECO:0000256" key="3">
    <source>
        <dbReference type="ARBA" id="ARBA00022448"/>
    </source>
</evidence>
<keyword evidence="5 9" id="KW-1133">Transmembrane helix</keyword>
<dbReference type="NCBIfam" id="TIGR00879">
    <property type="entry name" value="SP"/>
    <property type="match status" value="1"/>
</dbReference>
<feature type="transmembrane region" description="Helical" evidence="9">
    <location>
        <begin position="188"/>
        <end position="205"/>
    </location>
</feature>
<dbReference type="GO" id="GO:0005351">
    <property type="term" value="F:carbohydrate:proton symporter activity"/>
    <property type="evidence" value="ECO:0007669"/>
    <property type="project" value="TreeGrafter"/>
</dbReference>
<dbReference type="AlphaFoldDB" id="A0A1L9T7I0"/>
<keyword evidence="6 9" id="KW-0472">Membrane</keyword>
<reference evidence="12" key="1">
    <citation type="journal article" date="2017" name="Genome Biol.">
        <title>Comparative genomics reveals high biological diversity and specific adaptations in the industrially and medically important fungal genus Aspergillus.</title>
        <authorList>
            <person name="de Vries R.P."/>
            <person name="Riley R."/>
            <person name="Wiebenga A."/>
            <person name="Aguilar-Osorio G."/>
            <person name="Amillis S."/>
            <person name="Uchima C.A."/>
            <person name="Anderluh G."/>
            <person name="Asadollahi M."/>
            <person name="Askin M."/>
            <person name="Barry K."/>
            <person name="Battaglia E."/>
            <person name="Bayram O."/>
            <person name="Benocci T."/>
            <person name="Braus-Stromeyer S.A."/>
            <person name="Caldana C."/>
            <person name="Canovas D."/>
            <person name="Cerqueira G.C."/>
            <person name="Chen F."/>
            <person name="Chen W."/>
            <person name="Choi C."/>
            <person name="Clum A."/>
            <person name="Dos Santos R.A."/>
            <person name="Damasio A.R."/>
            <person name="Diallinas G."/>
            <person name="Emri T."/>
            <person name="Fekete E."/>
            <person name="Flipphi M."/>
            <person name="Freyberg S."/>
            <person name="Gallo A."/>
            <person name="Gournas C."/>
            <person name="Habgood R."/>
            <person name="Hainaut M."/>
            <person name="Harispe M.L."/>
            <person name="Henrissat B."/>
            <person name="Hilden K.S."/>
            <person name="Hope R."/>
            <person name="Hossain A."/>
            <person name="Karabika E."/>
            <person name="Karaffa L."/>
            <person name="Karanyi Z."/>
            <person name="Krasevec N."/>
            <person name="Kuo A."/>
            <person name="Kusch H."/>
            <person name="LaButti K."/>
            <person name="Lagendijk E.L."/>
            <person name="Lapidus A."/>
            <person name="Levasseur A."/>
            <person name="Lindquist E."/>
            <person name="Lipzen A."/>
            <person name="Logrieco A.F."/>
            <person name="MacCabe A."/>
            <person name="Maekelae M.R."/>
            <person name="Malavazi I."/>
            <person name="Melin P."/>
            <person name="Meyer V."/>
            <person name="Mielnichuk N."/>
            <person name="Miskei M."/>
            <person name="Molnar A.P."/>
            <person name="Mule G."/>
            <person name="Ngan C.Y."/>
            <person name="Orejas M."/>
            <person name="Orosz E."/>
            <person name="Ouedraogo J.P."/>
            <person name="Overkamp K.M."/>
            <person name="Park H.-S."/>
            <person name="Perrone G."/>
            <person name="Piumi F."/>
            <person name="Punt P.J."/>
            <person name="Ram A.F."/>
            <person name="Ramon A."/>
            <person name="Rauscher S."/>
            <person name="Record E."/>
            <person name="Riano-Pachon D.M."/>
            <person name="Robert V."/>
            <person name="Roehrig J."/>
            <person name="Ruller R."/>
            <person name="Salamov A."/>
            <person name="Salih N.S."/>
            <person name="Samson R.A."/>
            <person name="Sandor E."/>
            <person name="Sanguinetti M."/>
            <person name="Schuetze T."/>
            <person name="Sepcic K."/>
            <person name="Shelest E."/>
            <person name="Sherlock G."/>
            <person name="Sophianopoulou V."/>
            <person name="Squina F.M."/>
            <person name="Sun H."/>
            <person name="Susca A."/>
            <person name="Todd R.B."/>
            <person name="Tsang A."/>
            <person name="Unkles S.E."/>
            <person name="van de Wiele N."/>
            <person name="van Rossen-Uffink D."/>
            <person name="Oliveira J.V."/>
            <person name="Vesth T.C."/>
            <person name="Visser J."/>
            <person name="Yu J.-H."/>
            <person name="Zhou M."/>
            <person name="Andersen M.R."/>
            <person name="Archer D.B."/>
            <person name="Baker S.E."/>
            <person name="Benoit I."/>
            <person name="Brakhage A.A."/>
            <person name="Braus G.H."/>
            <person name="Fischer R."/>
            <person name="Frisvad J.C."/>
            <person name="Goldman G.H."/>
            <person name="Houbraken J."/>
            <person name="Oakley B."/>
            <person name="Pocsi I."/>
            <person name="Scazzocchio C."/>
            <person name="Seiboth B."/>
            <person name="vanKuyk P.A."/>
            <person name="Wortman J."/>
            <person name="Dyer P.S."/>
            <person name="Grigoriev I.V."/>
        </authorList>
    </citation>
    <scope>NUCLEOTIDE SEQUENCE [LARGE SCALE GENOMIC DNA]</scope>
    <source>
        <strain evidence="12">CBS 593.65</strain>
    </source>
</reference>
<dbReference type="Pfam" id="PF00083">
    <property type="entry name" value="Sugar_tr"/>
    <property type="match status" value="1"/>
</dbReference>
<dbReference type="PROSITE" id="PS50850">
    <property type="entry name" value="MFS"/>
    <property type="match status" value="1"/>
</dbReference>
<dbReference type="OrthoDB" id="6612291at2759"/>
<accession>A0A1L9T7I0</accession>
<feature type="region of interest" description="Disordered" evidence="8">
    <location>
        <begin position="491"/>
        <end position="518"/>
    </location>
</feature>
<dbReference type="VEuPathDB" id="FungiDB:ASPSYDRAFT_92536"/>
<evidence type="ECO:0000313" key="11">
    <source>
        <dbReference type="EMBL" id="OJJ55400.1"/>
    </source>
</evidence>
<evidence type="ECO:0000256" key="7">
    <source>
        <dbReference type="RuleBase" id="RU003346"/>
    </source>
</evidence>
<feature type="transmembrane region" description="Helical" evidence="9">
    <location>
        <begin position="409"/>
        <end position="431"/>
    </location>
</feature>
<dbReference type="Proteomes" id="UP000184356">
    <property type="component" value="Unassembled WGS sequence"/>
</dbReference>
<dbReference type="InterPro" id="IPR005828">
    <property type="entry name" value="MFS_sugar_transport-like"/>
</dbReference>
<dbReference type="InterPro" id="IPR003663">
    <property type="entry name" value="Sugar/inositol_transpt"/>
</dbReference>
<dbReference type="SUPFAM" id="SSF103473">
    <property type="entry name" value="MFS general substrate transporter"/>
    <property type="match status" value="1"/>
</dbReference>
<name>A0A1L9T7I0_9EURO</name>
<feature type="transmembrane region" description="Helical" evidence="9">
    <location>
        <begin position="64"/>
        <end position="82"/>
    </location>
</feature>
<dbReference type="InterPro" id="IPR005829">
    <property type="entry name" value="Sugar_transporter_CS"/>
</dbReference>
<dbReference type="InterPro" id="IPR020846">
    <property type="entry name" value="MFS_dom"/>
</dbReference>
<evidence type="ECO:0000313" key="12">
    <source>
        <dbReference type="Proteomes" id="UP000184356"/>
    </source>
</evidence>